<gene>
    <name evidence="2" type="ordered locus">Tthe_1671</name>
</gene>
<accession>D9TQ10</accession>
<proteinExistence type="predicted"/>
<feature type="transmembrane region" description="Helical" evidence="1">
    <location>
        <begin position="66"/>
        <end position="85"/>
    </location>
</feature>
<dbReference type="HOGENOM" id="CLU_2345754_0_0_9"/>
<evidence type="ECO:0000313" key="3">
    <source>
        <dbReference type="Proteomes" id="UP000001626"/>
    </source>
</evidence>
<keyword evidence="1" id="KW-0472">Membrane</keyword>
<reference evidence="2 3" key="1">
    <citation type="submission" date="2010-08" db="EMBL/GenBank/DDBJ databases">
        <title>Complete sequence of Thermoanaerobacterium thermosaccharolyticum DSM 571.</title>
        <authorList>
            <consortium name="US DOE Joint Genome Institute"/>
            <person name="Lucas S."/>
            <person name="Copeland A."/>
            <person name="Lapidus A."/>
            <person name="Cheng J.-F."/>
            <person name="Bruce D."/>
            <person name="Goodwin L."/>
            <person name="Pitluck S."/>
            <person name="Teshima H."/>
            <person name="Detter J.C."/>
            <person name="Han C."/>
            <person name="Tapia R."/>
            <person name="Land M."/>
            <person name="Hauser L."/>
            <person name="Chang Y.-J."/>
            <person name="Jeffries C."/>
            <person name="Kyrpides N."/>
            <person name="Ivanova N."/>
            <person name="Mikhailova N."/>
            <person name="Hemme C.L."/>
            <person name="Woyke T."/>
        </authorList>
    </citation>
    <scope>NUCLEOTIDE SEQUENCE [LARGE SCALE GENOMIC DNA]</scope>
    <source>
        <strain evidence="3">ATCC 7956 / DSM 571 / NCIMB 9385 / NCA 3814 / NCTC 13789 / WDCM 00135 / 2032</strain>
    </source>
</reference>
<evidence type="ECO:0000313" key="2">
    <source>
        <dbReference type="EMBL" id="ADL69179.1"/>
    </source>
</evidence>
<protein>
    <submittedName>
        <fullName evidence="2">Uncharacterized protein</fullName>
    </submittedName>
</protein>
<feature type="transmembrane region" description="Helical" evidence="1">
    <location>
        <begin position="24"/>
        <end position="54"/>
    </location>
</feature>
<keyword evidence="3" id="KW-1185">Reference proteome</keyword>
<evidence type="ECO:0000256" key="1">
    <source>
        <dbReference type="SAM" id="Phobius"/>
    </source>
</evidence>
<name>D9TQ10_THETC</name>
<dbReference type="Proteomes" id="UP000001626">
    <property type="component" value="Chromosome"/>
</dbReference>
<dbReference type="AlphaFoldDB" id="D9TQ10"/>
<keyword evidence="1" id="KW-1133">Transmembrane helix</keyword>
<dbReference type="RefSeq" id="WP_013298146.1">
    <property type="nucleotide sequence ID" value="NC_014410.1"/>
</dbReference>
<dbReference type="GeneID" id="93865674"/>
<dbReference type="KEGG" id="ttm:Tthe_1671"/>
<dbReference type="EMBL" id="CP002171">
    <property type="protein sequence ID" value="ADL69179.1"/>
    <property type="molecule type" value="Genomic_DNA"/>
</dbReference>
<sequence>MEKLFQYIPGFRSNVKWKKIIASIYYVIALLMLFSSLSVGLVFHAGPFFIFSIIDLIMHKKSTKPLFKVLLPLAMSLVIMVIGFANTPQTNTIKQYN</sequence>
<organism evidence="2 3">
    <name type="scientific">Thermoanaerobacterium thermosaccharolyticum (strain ATCC 7956 / DSM 571 / NCIMB 9385 / NCA 3814 / NCTC 13789 / WDCM 00135 / 2032)</name>
    <name type="common">Clostridium thermosaccharolyticum</name>
    <dbReference type="NCBI Taxonomy" id="580327"/>
    <lineage>
        <taxon>Bacteria</taxon>
        <taxon>Bacillati</taxon>
        <taxon>Bacillota</taxon>
        <taxon>Clostridia</taxon>
        <taxon>Thermoanaerobacterales</taxon>
        <taxon>Thermoanaerobacteraceae</taxon>
        <taxon>Thermoanaerobacterium</taxon>
    </lineage>
</organism>
<keyword evidence="1" id="KW-0812">Transmembrane</keyword>
<dbReference type="eggNOG" id="COG2333">
    <property type="taxonomic scope" value="Bacteria"/>
</dbReference>